<dbReference type="Proteomes" id="UP000800040">
    <property type="component" value="Unassembled WGS sequence"/>
</dbReference>
<accession>A0A6A5KNE6</accession>
<keyword evidence="1" id="KW-0539">Nucleus</keyword>
<evidence type="ECO:0000313" key="4">
    <source>
        <dbReference type="Proteomes" id="UP000800040"/>
    </source>
</evidence>
<dbReference type="SMART" id="SM00066">
    <property type="entry name" value="GAL4"/>
    <property type="match status" value="1"/>
</dbReference>
<dbReference type="CDD" id="cd00067">
    <property type="entry name" value="GAL4"/>
    <property type="match status" value="1"/>
</dbReference>
<evidence type="ECO:0000256" key="1">
    <source>
        <dbReference type="ARBA" id="ARBA00023242"/>
    </source>
</evidence>
<gene>
    <name evidence="3" type="ORF">BDW02DRAFT_488426</name>
</gene>
<evidence type="ECO:0000259" key="2">
    <source>
        <dbReference type="PROSITE" id="PS50048"/>
    </source>
</evidence>
<dbReference type="PROSITE" id="PS50048">
    <property type="entry name" value="ZN2_CY6_FUNGAL_2"/>
    <property type="match status" value="1"/>
</dbReference>
<dbReference type="EMBL" id="ML975250">
    <property type="protein sequence ID" value="KAF1838698.1"/>
    <property type="molecule type" value="Genomic_DNA"/>
</dbReference>
<protein>
    <recommendedName>
        <fullName evidence="2">Zn(2)-C6 fungal-type domain-containing protein</fullName>
    </recommendedName>
</protein>
<dbReference type="GO" id="GO:0000981">
    <property type="term" value="F:DNA-binding transcription factor activity, RNA polymerase II-specific"/>
    <property type="evidence" value="ECO:0007669"/>
    <property type="project" value="InterPro"/>
</dbReference>
<dbReference type="Pfam" id="PF00172">
    <property type="entry name" value="Zn_clus"/>
    <property type="match status" value="1"/>
</dbReference>
<dbReference type="InterPro" id="IPR036864">
    <property type="entry name" value="Zn2-C6_fun-type_DNA-bd_sf"/>
</dbReference>
<dbReference type="GO" id="GO:0008270">
    <property type="term" value="F:zinc ion binding"/>
    <property type="evidence" value="ECO:0007669"/>
    <property type="project" value="InterPro"/>
</dbReference>
<keyword evidence="4" id="KW-1185">Reference proteome</keyword>
<dbReference type="SUPFAM" id="SSF57701">
    <property type="entry name" value="Zn2/Cys6 DNA-binding domain"/>
    <property type="match status" value="1"/>
</dbReference>
<organism evidence="3 4">
    <name type="scientific">Decorospora gaudefroyi</name>
    <dbReference type="NCBI Taxonomy" id="184978"/>
    <lineage>
        <taxon>Eukaryota</taxon>
        <taxon>Fungi</taxon>
        <taxon>Dikarya</taxon>
        <taxon>Ascomycota</taxon>
        <taxon>Pezizomycotina</taxon>
        <taxon>Dothideomycetes</taxon>
        <taxon>Pleosporomycetidae</taxon>
        <taxon>Pleosporales</taxon>
        <taxon>Pleosporineae</taxon>
        <taxon>Pleosporaceae</taxon>
        <taxon>Decorospora</taxon>
    </lineage>
</organism>
<dbReference type="PANTHER" id="PTHR38791">
    <property type="entry name" value="ZN(II)2CYS6 TRANSCRIPTION FACTOR (EUROFUNG)-RELATED-RELATED"/>
    <property type="match status" value="1"/>
</dbReference>
<proteinExistence type="predicted"/>
<dbReference type="Gene3D" id="4.10.240.10">
    <property type="entry name" value="Zn(2)-C6 fungal-type DNA-binding domain"/>
    <property type="match status" value="1"/>
</dbReference>
<dbReference type="OrthoDB" id="5429770at2759"/>
<dbReference type="AlphaFoldDB" id="A0A6A5KNE6"/>
<evidence type="ECO:0000313" key="3">
    <source>
        <dbReference type="EMBL" id="KAF1838698.1"/>
    </source>
</evidence>
<dbReference type="InterPro" id="IPR053175">
    <property type="entry name" value="DHMBA_Reg_Transcription_Factor"/>
</dbReference>
<dbReference type="InterPro" id="IPR001138">
    <property type="entry name" value="Zn2Cys6_DnaBD"/>
</dbReference>
<dbReference type="PANTHER" id="PTHR38791:SF1">
    <property type="entry name" value="TRANSCRIPTION FACTOR, PUTATIVE-RELATED"/>
    <property type="match status" value="1"/>
</dbReference>
<dbReference type="PROSITE" id="PS00463">
    <property type="entry name" value="ZN2_CY6_FUNGAL_1"/>
    <property type="match status" value="1"/>
</dbReference>
<reference evidence="3" key="1">
    <citation type="submission" date="2020-01" db="EMBL/GenBank/DDBJ databases">
        <authorList>
            <consortium name="DOE Joint Genome Institute"/>
            <person name="Haridas S."/>
            <person name="Albert R."/>
            <person name="Binder M."/>
            <person name="Bloem J."/>
            <person name="Labutti K."/>
            <person name="Salamov A."/>
            <person name="Andreopoulos B."/>
            <person name="Baker S.E."/>
            <person name="Barry K."/>
            <person name="Bills G."/>
            <person name="Bluhm B.H."/>
            <person name="Cannon C."/>
            <person name="Castanera R."/>
            <person name="Culley D.E."/>
            <person name="Daum C."/>
            <person name="Ezra D."/>
            <person name="Gonzalez J.B."/>
            <person name="Henrissat B."/>
            <person name="Kuo A."/>
            <person name="Liang C."/>
            <person name="Lipzen A."/>
            <person name="Lutzoni F."/>
            <person name="Magnuson J."/>
            <person name="Mondo S."/>
            <person name="Nolan M."/>
            <person name="Ohm R."/>
            <person name="Pangilinan J."/>
            <person name="Park H.-J."/>
            <person name="Ramirez L."/>
            <person name="Alfaro M."/>
            <person name="Sun H."/>
            <person name="Tritt A."/>
            <person name="Yoshinaga Y."/>
            <person name="Zwiers L.-H."/>
            <person name="Turgeon B.G."/>
            <person name="Goodwin S.B."/>
            <person name="Spatafora J.W."/>
            <person name="Crous P.W."/>
            <person name="Grigoriev I.V."/>
        </authorList>
    </citation>
    <scope>NUCLEOTIDE SEQUENCE</scope>
    <source>
        <strain evidence="3">P77</strain>
    </source>
</reference>
<name>A0A6A5KNE6_9PLEO</name>
<feature type="domain" description="Zn(2)-C6 fungal-type" evidence="2">
    <location>
        <begin position="10"/>
        <end position="38"/>
    </location>
</feature>
<sequence>MVFRGIPSKACGRCRNRKLRCDQQRPSCSSCIRVGVPCAGYQDTTAIRISDQTDSVRAKAMMRSNVGQNKRNASSATVKIRHMSQDLRITGRDMFFTYYVSDFCHTWDFLYQYLDSPVAPEHITLGIEAVSLAFLSHQVSSQTAKDLGRRKYCEALRKINATLQDAHAAKAMSTFEGALLLDLFEKMTKSVSELNVSRHAHVDGAVAIVKLRGVESFKEGAKVRALMGLNLNATICSLSTGRAIDNTIRQIREHASQYVDTDHPKWKLTGLMLEVTDLIADMRKGTLTPEEWVARSIDKDQKLEMVALEADAAWRYERKLFPANHTPKLVPDDSFLLYDVYPDRMTTQMCNFLRLTRILLCEEIIESYATSNIVGSETQYRHAELAILKMIHEICASVPQMTDCGFAAKHRLPEGSTEKNHTHTMSHILDVYVLIFGLYVVAWSHTCPRRIHHWAIVELQHIADHFHIKEAAIILDVLKEQQPKARSDTWYVDTLF</sequence>